<reference evidence="1" key="2">
    <citation type="journal article" date="2022" name="New Phytol.">
        <title>Evolutionary transition to the ectomycorrhizal habit in the genomes of a hyperdiverse lineage of mushroom-forming fungi.</title>
        <authorList>
            <person name="Looney B."/>
            <person name="Miyauchi S."/>
            <person name="Morin E."/>
            <person name="Drula E."/>
            <person name="Courty P.E."/>
            <person name="Kohler A."/>
            <person name="Kuo A."/>
            <person name="LaButti K."/>
            <person name="Pangilinan J."/>
            <person name="Lipzen A."/>
            <person name="Riley R."/>
            <person name="Andreopoulos W."/>
            <person name="He G."/>
            <person name="Johnson J."/>
            <person name="Nolan M."/>
            <person name="Tritt A."/>
            <person name="Barry K.W."/>
            <person name="Grigoriev I.V."/>
            <person name="Nagy L.G."/>
            <person name="Hibbett D."/>
            <person name="Henrissat B."/>
            <person name="Matheny P.B."/>
            <person name="Labbe J."/>
            <person name="Martin F.M."/>
        </authorList>
    </citation>
    <scope>NUCLEOTIDE SEQUENCE</scope>
    <source>
        <strain evidence="1">FP105234-sp</strain>
    </source>
</reference>
<proteinExistence type="predicted"/>
<evidence type="ECO:0000313" key="1">
    <source>
        <dbReference type="EMBL" id="KAI0047152.1"/>
    </source>
</evidence>
<sequence length="224" mass="22853">MQPFAAALLACLALLALMVPSEAGVTNSERFRRGLPPLPPVKRATRTFAAKRQANSPLSSPSYSGALQLRYADGPQVGSTAGYVANAVTTGPTGLTVNTANELSVLYQGGSIQATNALFPAPYYIGGSGTTPLATGSSASIPFINVNAGPSAKIWTLDPTTGALTASWTNPDGSQIALALIYTPSSNVLSFTGDRASFIAGSPSSVAVAKSLSDLVIENVPNAH</sequence>
<reference evidence="1" key="1">
    <citation type="submission" date="2021-02" db="EMBL/GenBank/DDBJ databases">
        <authorList>
            <consortium name="DOE Joint Genome Institute"/>
            <person name="Ahrendt S."/>
            <person name="Looney B.P."/>
            <person name="Miyauchi S."/>
            <person name="Morin E."/>
            <person name="Drula E."/>
            <person name="Courty P.E."/>
            <person name="Chicoki N."/>
            <person name="Fauchery L."/>
            <person name="Kohler A."/>
            <person name="Kuo A."/>
            <person name="Labutti K."/>
            <person name="Pangilinan J."/>
            <person name="Lipzen A."/>
            <person name="Riley R."/>
            <person name="Andreopoulos W."/>
            <person name="He G."/>
            <person name="Johnson J."/>
            <person name="Barry K.W."/>
            <person name="Grigoriev I.V."/>
            <person name="Nagy L."/>
            <person name="Hibbett D."/>
            <person name="Henrissat B."/>
            <person name="Matheny P.B."/>
            <person name="Labbe J."/>
            <person name="Martin F."/>
        </authorList>
    </citation>
    <scope>NUCLEOTIDE SEQUENCE</scope>
    <source>
        <strain evidence="1">FP105234-sp</strain>
    </source>
</reference>
<name>A0ACB8RTJ5_9AGAM</name>
<evidence type="ECO:0000313" key="2">
    <source>
        <dbReference type="Proteomes" id="UP000814033"/>
    </source>
</evidence>
<organism evidence="1 2">
    <name type="scientific">Auriscalpium vulgare</name>
    <dbReference type="NCBI Taxonomy" id="40419"/>
    <lineage>
        <taxon>Eukaryota</taxon>
        <taxon>Fungi</taxon>
        <taxon>Dikarya</taxon>
        <taxon>Basidiomycota</taxon>
        <taxon>Agaricomycotina</taxon>
        <taxon>Agaricomycetes</taxon>
        <taxon>Russulales</taxon>
        <taxon>Auriscalpiaceae</taxon>
        <taxon>Auriscalpium</taxon>
    </lineage>
</organism>
<comment type="caution">
    <text evidence="1">The sequence shown here is derived from an EMBL/GenBank/DDBJ whole genome shotgun (WGS) entry which is preliminary data.</text>
</comment>
<keyword evidence="2" id="KW-1185">Reference proteome</keyword>
<dbReference type="EMBL" id="MU275910">
    <property type="protein sequence ID" value="KAI0047152.1"/>
    <property type="molecule type" value="Genomic_DNA"/>
</dbReference>
<gene>
    <name evidence="1" type="ORF">FA95DRAFT_1606332</name>
</gene>
<protein>
    <submittedName>
        <fullName evidence="1">Uncharacterized protein</fullName>
    </submittedName>
</protein>
<dbReference type="Proteomes" id="UP000814033">
    <property type="component" value="Unassembled WGS sequence"/>
</dbReference>
<accession>A0ACB8RTJ5</accession>